<organism evidence="2 3">
    <name type="scientific">Sclerotinia borealis (strain F-4128)</name>
    <dbReference type="NCBI Taxonomy" id="1432307"/>
    <lineage>
        <taxon>Eukaryota</taxon>
        <taxon>Fungi</taxon>
        <taxon>Dikarya</taxon>
        <taxon>Ascomycota</taxon>
        <taxon>Pezizomycotina</taxon>
        <taxon>Leotiomycetes</taxon>
        <taxon>Helotiales</taxon>
        <taxon>Sclerotiniaceae</taxon>
        <taxon>Sclerotinia</taxon>
    </lineage>
</organism>
<dbReference type="Proteomes" id="UP000019487">
    <property type="component" value="Unassembled WGS sequence"/>
</dbReference>
<dbReference type="EMBL" id="AYSA01000995">
    <property type="protein sequence ID" value="ESZ89470.1"/>
    <property type="molecule type" value="Genomic_DNA"/>
</dbReference>
<sequence>MQVCIGFNPRAGKLPHKNEPVSPTDSASIVTQTDKDKQNSHKGQGTTEEQSSAKSGFGDHRNDRNKD</sequence>
<feature type="compositionally biased region" description="Polar residues" evidence="1">
    <location>
        <begin position="41"/>
        <end position="54"/>
    </location>
</feature>
<proteinExistence type="predicted"/>
<dbReference type="AlphaFoldDB" id="W9C4H9"/>
<dbReference type="HOGENOM" id="CLU_2813883_0_0_1"/>
<evidence type="ECO:0000313" key="2">
    <source>
        <dbReference type="EMBL" id="ESZ89470.1"/>
    </source>
</evidence>
<dbReference type="OrthoDB" id="340227at2759"/>
<accession>W9C4H9</accession>
<evidence type="ECO:0000256" key="1">
    <source>
        <dbReference type="SAM" id="MobiDB-lite"/>
    </source>
</evidence>
<name>W9C4H9_SCLBF</name>
<keyword evidence="3" id="KW-1185">Reference proteome</keyword>
<feature type="region of interest" description="Disordered" evidence="1">
    <location>
        <begin position="1"/>
        <end position="67"/>
    </location>
</feature>
<comment type="caution">
    <text evidence="2">The sequence shown here is derived from an EMBL/GenBank/DDBJ whole genome shotgun (WGS) entry which is preliminary data.</text>
</comment>
<protein>
    <submittedName>
        <fullName evidence="2">Uncharacterized protein</fullName>
    </submittedName>
</protein>
<feature type="compositionally biased region" description="Basic and acidic residues" evidence="1">
    <location>
        <begin position="57"/>
        <end position="67"/>
    </location>
</feature>
<evidence type="ECO:0000313" key="3">
    <source>
        <dbReference type="Proteomes" id="UP000019487"/>
    </source>
</evidence>
<feature type="compositionally biased region" description="Polar residues" evidence="1">
    <location>
        <begin position="21"/>
        <end position="32"/>
    </location>
</feature>
<gene>
    <name evidence="2" type="ORF">SBOR_10146</name>
</gene>
<reference evidence="2 3" key="1">
    <citation type="journal article" date="2014" name="Genome Announc.">
        <title>Draft genome sequence of Sclerotinia borealis, a psychrophilic plant pathogenic fungus.</title>
        <authorList>
            <person name="Mardanov A.V."/>
            <person name="Beletsky A.V."/>
            <person name="Kadnikov V.V."/>
            <person name="Ignatov A.N."/>
            <person name="Ravin N.V."/>
        </authorList>
    </citation>
    <scope>NUCLEOTIDE SEQUENCE [LARGE SCALE GENOMIC DNA]</scope>
    <source>
        <strain evidence="3">F-4157</strain>
    </source>
</reference>